<dbReference type="InterPro" id="IPR006626">
    <property type="entry name" value="PbH1"/>
</dbReference>
<gene>
    <name evidence="2" type="ORF">FHX64_001523</name>
</gene>
<dbReference type="Pfam" id="PF13229">
    <property type="entry name" value="Beta_helix"/>
    <property type="match status" value="1"/>
</dbReference>
<organism evidence="2 3">
    <name type="scientific">Microbacter margulisiae</name>
    <dbReference type="NCBI Taxonomy" id="1350067"/>
    <lineage>
        <taxon>Bacteria</taxon>
        <taxon>Pseudomonadati</taxon>
        <taxon>Bacteroidota</taxon>
        <taxon>Bacteroidia</taxon>
        <taxon>Bacteroidales</taxon>
        <taxon>Porphyromonadaceae</taxon>
        <taxon>Microbacter</taxon>
    </lineage>
</organism>
<evidence type="ECO:0000313" key="3">
    <source>
        <dbReference type="Proteomes" id="UP000544222"/>
    </source>
</evidence>
<dbReference type="Proteomes" id="UP000544222">
    <property type="component" value="Unassembled WGS sequence"/>
</dbReference>
<sequence length="491" mass="55066">MTKILWIILIFAVLPYSFLDARSFYVNPVIGNDANEGISANLPWKTLQKVNDSSFLPGDSVLFACGTVFHGQLKIHVQGEKKKIILFSSYGSGSMPVIAADGQFEEAVLLYNSSYVTVKNLEITNTGVTRKPLRKGVYLFLDNYGEARQISLDHLYIHDVNGSDIKALGGGAGISWDNRGNRIKSRFDGLLIENCKLVRTDRNGITGGGYTRRDNWYPNLHVVIRGNELYDIGGDGIVPIGCDGAIVEYNRLIKGGQRFPEGDASAGIWPWSCDNTLIQYNEVAYMAGPWDSQGYDSDWNCKHSVFQYNYSHDNLGGFFLICSPTKGNEAGNNGTVIRYNISYNDGGRVTWKSAGFSPIFHITGPVKDIKIYHNIVIRDRAVNSKEDKSLITFNTWGGDWPSHISFTHNYFVTTDTFTCKYGEATAYSFLHNHWRGHFTNCPKNANRDNISITKPLWNHWNEKKIVSLLRDYEAGKVTINSLFSILKLSGR</sequence>
<dbReference type="InterPro" id="IPR039448">
    <property type="entry name" value="Beta_helix"/>
</dbReference>
<protein>
    <recommendedName>
        <fullName evidence="1">Right handed beta helix domain-containing protein</fullName>
    </recommendedName>
</protein>
<dbReference type="EMBL" id="JACHYB010000001">
    <property type="protein sequence ID" value="MBB3187360.1"/>
    <property type="molecule type" value="Genomic_DNA"/>
</dbReference>
<dbReference type="AlphaFoldDB" id="A0A7W5DQS1"/>
<keyword evidence="3" id="KW-1185">Reference proteome</keyword>
<proteinExistence type="predicted"/>
<dbReference type="InterPro" id="IPR012334">
    <property type="entry name" value="Pectin_lyas_fold"/>
</dbReference>
<dbReference type="SMART" id="SM00710">
    <property type="entry name" value="PbH1"/>
    <property type="match status" value="5"/>
</dbReference>
<evidence type="ECO:0000313" key="2">
    <source>
        <dbReference type="EMBL" id="MBB3187360.1"/>
    </source>
</evidence>
<feature type="domain" description="Right handed beta helix" evidence="1">
    <location>
        <begin position="173"/>
        <end position="334"/>
    </location>
</feature>
<reference evidence="2 3" key="1">
    <citation type="submission" date="2020-08" db="EMBL/GenBank/DDBJ databases">
        <title>Genomic Encyclopedia of Type Strains, Phase IV (KMG-IV): sequencing the most valuable type-strain genomes for metagenomic binning, comparative biology and taxonomic classification.</title>
        <authorList>
            <person name="Goeker M."/>
        </authorList>
    </citation>
    <scope>NUCLEOTIDE SEQUENCE [LARGE SCALE GENOMIC DNA]</scope>
    <source>
        <strain evidence="2 3">DSM 27471</strain>
    </source>
</reference>
<dbReference type="InterPro" id="IPR011050">
    <property type="entry name" value="Pectin_lyase_fold/virulence"/>
</dbReference>
<name>A0A7W5DQS1_9PORP</name>
<accession>A0A7W5DQS1</accession>
<dbReference type="RefSeq" id="WP_183413128.1">
    <property type="nucleotide sequence ID" value="NZ_JACHYB010000001.1"/>
</dbReference>
<dbReference type="Gene3D" id="2.160.20.10">
    <property type="entry name" value="Single-stranded right-handed beta-helix, Pectin lyase-like"/>
    <property type="match status" value="1"/>
</dbReference>
<dbReference type="SUPFAM" id="SSF51126">
    <property type="entry name" value="Pectin lyase-like"/>
    <property type="match status" value="1"/>
</dbReference>
<comment type="caution">
    <text evidence="2">The sequence shown here is derived from an EMBL/GenBank/DDBJ whole genome shotgun (WGS) entry which is preliminary data.</text>
</comment>
<evidence type="ECO:0000259" key="1">
    <source>
        <dbReference type="Pfam" id="PF13229"/>
    </source>
</evidence>